<protein>
    <submittedName>
        <fullName evidence="8">MFS family permease</fullName>
    </submittedName>
</protein>
<comment type="subcellular location">
    <subcellularLocation>
        <location evidence="1">Cell membrane</location>
        <topology evidence="1">Multi-pass membrane protein</topology>
    </subcellularLocation>
</comment>
<dbReference type="EMBL" id="JACJID010000004">
    <property type="protein sequence ID" value="MBA8928108.1"/>
    <property type="molecule type" value="Genomic_DNA"/>
</dbReference>
<keyword evidence="4 6" id="KW-1133">Transmembrane helix</keyword>
<name>A0ABR6BMH7_9PSEU</name>
<feature type="transmembrane region" description="Helical" evidence="6">
    <location>
        <begin position="269"/>
        <end position="287"/>
    </location>
</feature>
<evidence type="ECO:0000256" key="6">
    <source>
        <dbReference type="SAM" id="Phobius"/>
    </source>
</evidence>
<feature type="transmembrane region" description="Helical" evidence="6">
    <location>
        <begin position="74"/>
        <end position="92"/>
    </location>
</feature>
<keyword evidence="5 6" id="KW-0472">Membrane</keyword>
<feature type="transmembrane region" description="Helical" evidence="6">
    <location>
        <begin position="104"/>
        <end position="124"/>
    </location>
</feature>
<evidence type="ECO:0000256" key="5">
    <source>
        <dbReference type="ARBA" id="ARBA00023136"/>
    </source>
</evidence>
<organism evidence="8 9">
    <name type="scientific">Kutzneria viridogrisea</name>
    <dbReference type="NCBI Taxonomy" id="47990"/>
    <lineage>
        <taxon>Bacteria</taxon>
        <taxon>Bacillati</taxon>
        <taxon>Actinomycetota</taxon>
        <taxon>Actinomycetes</taxon>
        <taxon>Pseudonocardiales</taxon>
        <taxon>Pseudonocardiaceae</taxon>
        <taxon>Kutzneria</taxon>
    </lineage>
</organism>
<proteinExistence type="predicted"/>
<evidence type="ECO:0000256" key="3">
    <source>
        <dbReference type="ARBA" id="ARBA00022692"/>
    </source>
</evidence>
<gene>
    <name evidence="8" type="ORF">BC739_005325</name>
</gene>
<dbReference type="PROSITE" id="PS50850">
    <property type="entry name" value="MFS"/>
    <property type="match status" value="1"/>
</dbReference>
<feature type="transmembrane region" description="Helical" evidence="6">
    <location>
        <begin position="371"/>
        <end position="393"/>
    </location>
</feature>
<dbReference type="InterPro" id="IPR011701">
    <property type="entry name" value="MFS"/>
</dbReference>
<dbReference type="PANTHER" id="PTHR42718">
    <property type="entry name" value="MAJOR FACILITATOR SUPERFAMILY MULTIDRUG TRANSPORTER MFSC"/>
    <property type="match status" value="1"/>
</dbReference>
<evidence type="ECO:0000256" key="2">
    <source>
        <dbReference type="ARBA" id="ARBA00022448"/>
    </source>
</evidence>
<feature type="transmembrane region" description="Helical" evidence="6">
    <location>
        <begin position="203"/>
        <end position="227"/>
    </location>
</feature>
<accession>A0ABR6BMH7</accession>
<dbReference type="Pfam" id="PF07690">
    <property type="entry name" value="MFS_1"/>
    <property type="match status" value="1"/>
</dbReference>
<feature type="transmembrane region" description="Helical" evidence="6">
    <location>
        <begin position="161"/>
        <end position="182"/>
    </location>
</feature>
<evidence type="ECO:0000256" key="4">
    <source>
        <dbReference type="ARBA" id="ARBA00022989"/>
    </source>
</evidence>
<feature type="transmembrane region" description="Helical" evidence="6">
    <location>
        <begin position="342"/>
        <end position="359"/>
    </location>
</feature>
<feature type="transmembrane region" description="Helical" evidence="6">
    <location>
        <begin position="136"/>
        <end position="155"/>
    </location>
</feature>
<feature type="transmembrane region" description="Helical" evidence="6">
    <location>
        <begin position="45"/>
        <end position="67"/>
    </location>
</feature>
<evidence type="ECO:0000259" key="7">
    <source>
        <dbReference type="PROSITE" id="PS50850"/>
    </source>
</evidence>
<reference evidence="8 9" key="1">
    <citation type="submission" date="2020-08" db="EMBL/GenBank/DDBJ databases">
        <title>Genomic Encyclopedia of Archaeal and Bacterial Type Strains, Phase II (KMG-II): from individual species to whole genera.</title>
        <authorList>
            <person name="Goeker M."/>
        </authorList>
    </citation>
    <scope>NUCLEOTIDE SEQUENCE [LARGE SCALE GENOMIC DNA]</scope>
    <source>
        <strain evidence="8 9">DSM 43850</strain>
    </source>
</reference>
<keyword evidence="9" id="KW-1185">Reference proteome</keyword>
<feature type="transmembrane region" description="Helical" evidence="6">
    <location>
        <begin position="299"/>
        <end position="321"/>
    </location>
</feature>
<dbReference type="SUPFAM" id="SSF103473">
    <property type="entry name" value="MFS general substrate transporter"/>
    <property type="match status" value="1"/>
</dbReference>
<dbReference type="Gene3D" id="1.20.1720.10">
    <property type="entry name" value="Multidrug resistance protein D"/>
    <property type="match status" value="1"/>
</dbReference>
<keyword evidence="2" id="KW-0813">Transport</keyword>
<dbReference type="Proteomes" id="UP000517916">
    <property type="component" value="Unassembled WGS sequence"/>
</dbReference>
<comment type="caution">
    <text evidence="8">The sequence shown here is derived from an EMBL/GenBank/DDBJ whole genome shotgun (WGS) entry which is preliminary data.</text>
</comment>
<evidence type="ECO:0000313" key="9">
    <source>
        <dbReference type="Proteomes" id="UP000517916"/>
    </source>
</evidence>
<feature type="domain" description="Major facilitator superfamily (MFS) profile" evidence="7">
    <location>
        <begin position="9"/>
        <end position="400"/>
    </location>
</feature>
<dbReference type="RefSeq" id="WP_025356796.1">
    <property type="nucleotide sequence ID" value="NZ_BAAABQ010000030.1"/>
</dbReference>
<evidence type="ECO:0000256" key="1">
    <source>
        <dbReference type="ARBA" id="ARBA00004651"/>
    </source>
</evidence>
<feature type="transmembrane region" description="Helical" evidence="6">
    <location>
        <begin position="239"/>
        <end position="257"/>
    </location>
</feature>
<dbReference type="CDD" id="cd17321">
    <property type="entry name" value="MFS_MMR_MDR_like"/>
    <property type="match status" value="1"/>
</dbReference>
<dbReference type="InterPro" id="IPR036259">
    <property type="entry name" value="MFS_trans_sf"/>
</dbReference>
<dbReference type="InterPro" id="IPR020846">
    <property type="entry name" value="MFS_dom"/>
</dbReference>
<keyword evidence="3 6" id="KW-0812">Transmembrane</keyword>
<sequence>MNTPRWWPVLVITALVAFITALDNTIVAAAAPSIGRELGLGIGQLQWTALAYMIPFALSLLVSGGLIDRWGQRATLGWGLVAFGAGALLSALARTAPPLLAGRVVQGCAAAFLVPGTLSLLRGVGSQRRRTTGTAVWTAALAVALAAGPAAGGLFSQYLHWSWIFYGNLPFALAALALLPLLRCTPAGGSGSSVRVLRGQRRFQGALLVQVLWGLGVSGVVFFTPLVHQDWVGLDPTGSGLPLALVAVALVLGAPLVPGAVDRLGTRSTVVGGLLLVATGLLAIAAVNHLPEIGPRVPGLLLTGFGSAFTVPLTSWSLGLLADRHAGTAAGMLTASRELSSAAGVALIGGVLLAIRSLWMMGGSADPPALAAGYTAGLLTAAVLQLAAAALAARILHEDFVRHEVLGAQ</sequence>
<evidence type="ECO:0000313" key="8">
    <source>
        <dbReference type="EMBL" id="MBA8928108.1"/>
    </source>
</evidence>
<dbReference type="PANTHER" id="PTHR42718:SF9">
    <property type="entry name" value="MAJOR FACILITATOR SUPERFAMILY MULTIDRUG TRANSPORTER MFSC"/>
    <property type="match status" value="1"/>
</dbReference>